<dbReference type="EMBL" id="WBVT01000005">
    <property type="protein sequence ID" value="KAB7790995.1"/>
    <property type="molecule type" value="Genomic_DNA"/>
</dbReference>
<comment type="caution">
    <text evidence="1">The sequence shown here is derived from an EMBL/GenBank/DDBJ whole genome shotgun (WGS) entry which is preliminary data.</text>
</comment>
<evidence type="ECO:0000313" key="2">
    <source>
        <dbReference type="Proteomes" id="UP000441772"/>
    </source>
</evidence>
<proteinExistence type="predicted"/>
<evidence type="ECO:0000313" key="1">
    <source>
        <dbReference type="EMBL" id="KAB7790995.1"/>
    </source>
</evidence>
<dbReference type="Proteomes" id="UP000441772">
    <property type="component" value="Unassembled WGS sequence"/>
</dbReference>
<organism evidence="1 2">
    <name type="scientific">Bifidobacterium leontopitheci</name>
    <dbReference type="NCBI Taxonomy" id="2650774"/>
    <lineage>
        <taxon>Bacteria</taxon>
        <taxon>Bacillati</taxon>
        <taxon>Actinomycetota</taxon>
        <taxon>Actinomycetes</taxon>
        <taxon>Bifidobacteriales</taxon>
        <taxon>Bifidobacteriaceae</taxon>
        <taxon>Bifidobacterium</taxon>
    </lineage>
</organism>
<keyword evidence="2" id="KW-1185">Reference proteome</keyword>
<reference evidence="1 2" key="1">
    <citation type="submission" date="2019-09" db="EMBL/GenBank/DDBJ databases">
        <title>Characterization of the phylogenetic diversity of two novel species belonging to the genus Bifidobacterium: Bifidobacterium cebidarum sp. nov. and Bifidobacterium leontopitheci sp. nov.</title>
        <authorList>
            <person name="Lugli G.A."/>
            <person name="Duranti S."/>
            <person name="Milani C."/>
            <person name="Turroni F."/>
            <person name="Ventura M."/>
        </authorList>
    </citation>
    <scope>NUCLEOTIDE SEQUENCE [LARGE SCALE GENOMIC DNA]</scope>
    <source>
        <strain evidence="1 2">LMG 31471</strain>
    </source>
</reference>
<dbReference type="AlphaFoldDB" id="A0A6I1GH88"/>
<name>A0A6I1GH88_9BIFI</name>
<protein>
    <submittedName>
        <fullName evidence="1">Uncharacterized protein</fullName>
    </submittedName>
</protein>
<accession>A0A6I1GH88</accession>
<gene>
    <name evidence="1" type="ORF">F7D09_0541</name>
</gene>
<sequence>MTGPYIDSMSLMVSNSCMSTIRYVPVKALRVVVEPGDPQREPIVADGLFAGLDQHPSGSLPVSVGQYV</sequence>